<protein>
    <submittedName>
        <fullName evidence="1">Uncharacterized protein</fullName>
    </submittedName>
</protein>
<gene>
    <name evidence="1" type="ORF">JA13_179</name>
</gene>
<dbReference type="EMBL" id="MH460460">
    <property type="protein sequence ID" value="AXG66582.1"/>
    <property type="molecule type" value="Genomic_DNA"/>
</dbReference>
<proteinExistence type="predicted"/>
<dbReference type="Proteomes" id="UP000263742">
    <property type="component" value="Segment"/>
</dbReference>
<evidence type="ECO:0000313" key="2">
    <source>
        <dbReference type="Proteomes" id="UP000263742"/>
    </source>
</evidence>
<reference evidence="1 2" key="1">
    <citation type="journal article" date="2018" name="Front. Microbiol.">
        <title>Jumbo Bacteriophages Are Represented Within an Increasing Diversity of Environmental Viruses Infecting the Emerging Phytopathogen, Dickeya solani.</title>
        <authorList>
            <person name="Day A.W."/>
            <person name="Ahn J."/>
            <person name="Salmond G.P.C."/>
        </authorList>
    </citation>
    <scope>NUCLEOTIDE SEQUENCE [LARGE SCALE GENOMIC DNA]</scope>
</reference>
<evidence type="ECO:0000313" key="1">
    <source>
        <dbReference type="EMBL" id="AXG66582.1"/>
    </source>
</evidence>
<sequence>MEILVSISAALSNRALQEVLNRGKLDVRVVASRKIGNTQYLFAYINDEGDNVVCRATLAQAGLSANKYVLRKVEPLSTEETLWHVQKAFDKFDGAGTSLSAPPPLYSLIYPLSDLGVDRTPDLDDILRDWHERFGWMFDVDWASVDWARETVEVCLRDPSQKDAQMEHKLKETVFCCLQNYLRYRGKC</sequence>
<accession>A0A384ZWH0</accession>
<name>A0A384ZWH0_9CAUD</name>
<organism evidence="1 2">
    <name type="scientific">Dickeya phage vB_DsoM_JA13</name>
    <dbReference type="NCBI Taxonomy" id="2283030"/>
    <lineage>
        <taxon>Viruses</taxon>
        <taxon>Duplodnaviria</taxon>
        <taxon>Heunggongvirae</taxon>
        <taxon>Uroviricota</taxon>
        <taxon>Caudoviricetes</taxon>
        <taxon>Salmondvirus</taxon>
        <taxon>Salmondvirus JA11</taxon>
    </lineage>
</organism>